<evidence type="ECO:0000256" key="2">
    <source>
        <dbReference type="ARBA" id="ARBA00022475"/>
    </source>
</evidence>
<dbReference type="Proteomes" id="UP000028990">
    <property type="component" value="Unassembled WGS sequence"/>
</dbReference>
<dbReference type="Gene3D" id="1.20.1070.10">
    <property type="entry name" value="Rhodopsin 7-helix transmembrane proteins"/>
    <property type="match status" value="1"/>
</dbReference>
<evidence type="ECO:0000313" key="8">
    <source>
        <dbReference type="EMBL" id="KFO21902.1"/>
    </source>
</evidence>
<keyword evidence="7" id="KW-0807">Transducer</keyword>
<accession>A0A091CTY4</accession>
<evidence type="ECO:0000256" key="6">
    <source>
        <dbReference type="ARBA" id="ARBA00023136"/>
    </source>
</evidence>
<evidence type="ECO:0000256" key="4">
    <source>
        <dbReference type="ARBA" id="ARBA00022692"/>
    </source>
</evidence>
<organism evidence="8 9">
    <name type="scientific">Fukomys damarensis</name>
    <name type="common">Damaraland mole rat</name>
    <name type="synonym">Cryptomys damarensis</name>
    <dbReference type="NCBI Taxonomy" id="885580"/>
    <lineage>
        <taxon>Eukaryota</taxon>
        <taxon>Metazoa</taxon>
        <taxon>Chordata</taxon>
        <taxon>Craniata</taxon>
        <taxon>Vertebrata</taxon>
        <taxon>Euteleostomi</taxon>
        <taxon>Mammalia</taxon>
        <taxon>Eutheria</taxon>
        <taxon>Euarchontoglires</taxon>
        <taxon>Glires</taxon>
        <taxon>Rodentia</taxon>
        <taxon>Hystricomorpha</taxon>
        <taxon>Bathyergidae</taxon>
        <taxon>Fukomys</taxon>
    </lineage>
</organism>
<keyword evidence="2" id="KW-1003">Cell membrane</keyword>
<dbReference type="EMBL" id="KN124253">
    <property type="protein sequence ID" value="KFO21902.1"/>
    <property type="molecule type" value="Genomic_DNA"/>
</dbReference>
<dbReference type="AlphaFoldDB" id="A0A091CTY4"/>
<keyword evidence="8" id="KW-0675">Receptor</keyword>
<proteinExistence type="predicted"/>
<protein>
    <submittedName>
        <fullName evidence="8">Olfactory receptor 10J4</fullName>
    </submittedName>
</protein>
<dbReference type="GO" id="GO:0004984">
    <property type="term" value="F:olfactory receptor activity"/>
    <property type="evidence" value="ECO:0007669"/>
    <property type="project" value="InterPro"/>
</dbReference>
<keyword evidence="6" id="KW-0472">Membrane</keyword>
<dbReference type="PANTHER" id="PTHR26453">
    <property type="entry name" value="OLFACTORY RECEPTOR"/>
    <property type="match status" value="1"/>
</dbReference>
<evidence type="ECO:0000256" key="7">
    <source>
        <dbReference type="ARBA" id="ARBA00023224"/>
    </source>
</evidence>
<reference evidence="8 9" key="1">
    <citation type="submission" date="2013-11" db="EMBL/GenBank/DDBJ databases">
        <title>The Damaraland mole rat (Fukomys damarensis) genome and evolution of African mole rats.</title>
        <authorList>
            <person name="Gladyshev V.N."/>
            <person name="Fang X."/>
        </authorList>
    </citation>
    <scope>NUCLEOTIDE SEQUENCE [LARGE SCALE GENOMIC DNA]</scope>
    <source>
        <tissue evidence="8">Liver</tissue>
    </source>
</reference>
<evidence type="ECO:0000256" key="1">
    <source>
        <dbReference type="ARBA" id="ARBA00004651"/>
    </source>
</evidence>
<dbReference type="InterPro" id="IPR000725">
    <property type="entry name" value="Olfact_rcpt"/>
</dbReference>
<keyword evidence="4" id="KW-0812">Transmembrane</keyword>
<dbReference type="SUPFAM" id="SSF81321">
    <property type="entry name" value="Family A G protein-coupled receptor-like"/>
    <property type="match status" value="1"/>
</dbReference>
<gene>
    <name evidence="8" type="ORF">H920_16692</name>
</gene>
<comment type="subcellular location">
    <subcellularLocation>
        <location evidence="1">Cell membrane</location>
        <topology evidence="1">Multi-pass membrane protein</topology>
    </subcellularLocation>
</comment>
<dbReference type="GO" id="GO:0005886">
    <property type="term" value="C:plasma membrane"/>
    <property type="evidence" value="ECO:0007669"/>
    <property type="project" value="UniProtKB-SubCell"/>
</dbReference>
<dbReference type="Pfam" id="PF13853">
    <property type="entry name" value="7tm_4"/>
    <property type="match status" value="1"/>
</dbReference>
<keyword evidence="3" id="KW-0716">Sensory transduction</keyword>
<dbReference type="GO" id="GO:0007186">
    <property type="term" value="P:G protein-coupled receptor signaling pathway"/>
    <property type="evidence" value="ECO:0007669"/>
    <property type="project" value="InterPro"/>
</dbReference>
<dbReference type="PRINTS" id="PR00245">
    <property type="entry name" value="OLFACTORYR"/>
</dbReference>
<name>A0A091CTY4_FUKDA</name>
<evidence type="ECO:0000256" key="5">
    <source>
        <dbReference type="ARBA" id="ARBA00022989"/>
    </source>
</evidence>
<evidence type="ECO:0000256" key="3">
    <source>
        <dbReference type="ARBA" id="ARBA00022606"/>
    </source>
</evidence>
<keyword evidence="5" id="KW-1133">Transmembrane helix</keyword>
<evidence type="ECO:0000313" key="9">
    <source>
        <dbReference type="Proteomes" id="UP000028990"/>
    </source>
</evidence>
<sequence>MNFFPGMLSISKTCYAMAIISQRLSSLLSPPQAISIPGCAPQLFLLSHFGVSNCFLLTEMGYDCYVAICYPPWYSLIMGTKVCLQLASGPYSFGLSVAIVQVSSVFSLPFCDASVISHFFCDSRPLMKLTCADTTFKENPCLRSWPVSNNETRIVQRGVTCREQVG</sequence>
<keyword evidence="9" id="KW-1185">Reference proteome</keyword>